<organism evidence="1 2">
    <name type="scientific">Clostridium saccharobutylicum DSM 13864</name>
    <dbReference type="NCBI Taxonomy" id="1345695"/>
    <lineage>
        <taxon>Bacteria</taxon>
        <taxon>Bacillati</taxon>
        <taxon>Bacillota</taxon>
        <taxon>Clostridia</taxon>
        <taxon>Eubacteriales</taxon>
        <taxon>Clostridiaceae</taxon>
        <taxon>Clostridium</taxon>
    </lineage>
</organism>
<dbReference type="PATRIC" id="fig|1345695.10.peg.85"/>
<sequence length="196" mass="22931">MNIKLKSFNVLNTDSVKAINYVNKSNSKASFKDCLNSKNNNMSERDIKQYFIDDEKLYDKYCKKLGLNNIEYGSKAWDEYKEKLFVFPPLTAPAAVKEAWNKVKESIPKDDEEAQTALFSEEAILMLKASYPENFGLPANFQLNTVEDYKMLFDNDLKTNEELRDILKDTDGWKQTRYINMIKDVEDKLKEELLKY</sequence>
<evidence type="ECO:0000313" key="2">
    <source>
        <dbReference type="Proteomes" id="UP000017118"/>
    </source>
</evidence>
<dbReference type="AlphaFoldDB" id="U5MLR0"/>
<accession>U5MLR0</accession>
<evidence type="ECO:0000313" key="1">
    <source>
        <dbReference type="EMBL" id="AGX41744.1"/>
    </source>
</evidence>
<protein>
    <submittedName>
        <fullName evidence="1">Uncharacterized protein</fullName>
    </submittedName>
</protein>
<dbReference type="Proteomes" id="UP000017118">
    <property type="component" value="Chromosome"/>
</dbReference>
<keyword evidence="2" id="KW-1185">Reference proteome</keyword>
<dbReference type="RefSeq" id="WP_022744031.1">
    <property type="nucleotide sequence ID" value="NC_022571.1"/>
</dbReference>
<gene>
    <name evidence="1" type="ORF">CLSA_c07310</name>
</gene>
<dbReference type="HOGENOM" id="CLU_1599831_0_0_9"/>
<dbReference type="KEGG" id="csb:CLSA_c07310"/>
<dbReference type="GeneID" id="55473276"/>
<proteinExistence type="predicted"/>
<reference evidence="1 2" key="1">
    <citation type="journal article" date="2013" name="Genome Announc.">
        <title>Complete Genome Sequence of the Solvent Producer Clostridium saccharobutylicum NCP262 (DSM 13864).</title>
        <authorList>
            <person name="Poehlein A."/>
            <person name="Hartwich K."/>
            <person name="Krabben P."/>
            <person name="Ehrenreich A."/>
            <person name="Liebl W."/>
            <person name="Durre P."/>
            <person name="Gottschalk G."/>
            <person name="Daniel R."/>
        </authorList>
    </citation>
    <scope>NUCLEOTIDE SEQUENCE [LARGE SCALE GENOMIC DNA]</scope>
    <source>
        <strain evidence="1">DSM 13864</strain>
    </source>
</reference>
<name>U5MLR0_CLOSA</name>
<dbReference type="EMBL" id="CP006721">
    <property type="protein sequence ID" value="AGX41744.1"/>
    <property type="molecule type" value="Genomic_DNA"/>
</dbReference>